<organism evidence="2 3">
    <name type="scientific">Microbacterium algihabitans</name>
    <dbReference type="NCBI Taxonomy" id="3075992"/>
    <lineage>
        <taxon>Bacteria</taxon>
        <taxon>Bacillati</taxon>
        <taxon>Actinomycetota</taxon>
        <taxon>Actinomycetes</taxon>
        <taxon>Micrococcales</taxon>
        <taxon>Microbacteriaceae</taxon>
        <taxon>Microbacterium</taxon>
    </lineage>
</organism>
<keyword evidence="3" id="KW-1185">Reference proteome</keyword>
<evidence type="ECO:0000256" key="1">
    <source>
        <dbReference type="SAM" id="MobiDB-lite"/>
    </source>
</evidence>
<feature type="compositionally biased region" description="Low complexity" evidence="1">
    <location>
        <begin position="1"/>
        <end position="13"/>
    </location>
</feature>
<gene>
    <name evidence="2" type="ORF">RWH43_10655</name>
</gene>
<evidence type="ECO:0000313" key="3">
    <source>
        <dbReference type="Proteomes" id="UP001256673"/>
    </source>
</evidence>
<dbReference type="Proteomes" id="UP001256673">
    <property type="component" value="Unassembled WGS sequence"/>
</dbReference>
<reference evidence="2 3" key="1">
    <citation type="submission" date="2023-09" db="EMBL/GenBank/DDBJ databases">
        <title>Microbacterium fusihabitans sp. nov., Microbacterium phycihabitans sp. nov., and Microbacterium cervinum sp. nov., isolated from dried seaweeds of beach.</title>
        <authorList>
            <person name="Lee S.D."/>
        </authorList>
    </citation>
    <scope>NUCLEOTIDE SEQUENCE [LARGE SCALE GENOMIC DNA]</scope>
    <source>
        <strain evidence="2 3">KSW2-21</strain>
    </source>
</reference>
<proteinExistence type="predicted"/>
<dbReference type="RefSeq" id="WP_316001461.1">
    <property type="nucleotide sequence ID" value="NZ_JAWDIU010000003.1"/>
</dbReference>
<feature type="region of interest" description="Disordered" evidence="1">
    <location>
        <begin position="1"/>
        <end position="34"/>
    </location>
</feature>
<name>A0ABU3RWM5_9MICO</name>
<evidence type="ECO:0008006" key="4">
    <source>
        <dbReference type="Google" id="ProtNLM"/>
    </source>
</evidence>
<accession>A0ABU3RWM5</accession>
<sequence length="70" mass="7521">MSIEPSTPDTLTDAPPPPPTYDCRKGDPRRPGARHKVITADSICVLCGTQGVIDARHMPAQPFNPTPTLL</sequence>
<comment type="caution">
    <text evidence="2">The sequence shown here is derived from an EMBL/GenBank/DDBJ whole genome shotgun (WGS) entry which is preliminary data.</text>
</comment>
<protein>
    <recommendedName>
        <fullName evidence="4">HNH endonuclease</fullName>
    </recommendedName>
</protein>
<evidence type="ECO:0000313" key="2">
    <source>
        <dbReference type="EMBL" id="MDU0327214.1"/>
    </source>
</evidence>
<dbReference type="EMBL" id="JAWDIU010000003">
    <property type="protein sequence ID" value="MDU0327214.1"/>
    <property type="molecule type" value="Genomic_DNA"/>
</dbReference>